<dbReference type="RefSeq" id="WP_169486563.1">
    <property type="nucleotide sequence ID" value="NZ_JABBGJ010000016.1"/>
</dbReference>
<dbReference type="InterPro" id="IPR004370">
    <property type="entry name" value="4-OT-like_dom"/>
</dbReference>
<evidence type="ECO:0000313" key="5">
    <source>
        <dbReference type="EMBL" id="NML99589.1"/>
    </source>
</evidence>
<accession>A0A848IDZ0</accession>
<dbReference type="SUPFAM" id="SSF55331">
    <property type="entry name" value="Tautomerase/MIF"/>
    <property type="match status" value="1"/>
</dbReference>
<proteinExistence type="inferred from homology"/>
<sequence>MPEVVVYAVAGRSPEQKKALMTGITKAVVDSFGVAAEQVVVQIVESSPDSKSRGGIPFSERQRTP</sequence>
<dbReference type="Gene3D" id="3.30.429.10">
    <property type="entry name" value="Macrophage Migration Inhibitory Factor"/>
    <property type="match status" value="1"/>
</dbReference>
<dbReference type="InterPro" id="IPR014347">
    <property type="entry name" value="Tautomerase/MIF_sf"/>
</dbReference>
<comment type="caution">
    <text evidence="5">The sequence shown here is derived from an EMBL/GenBank/DDBJ whole genome shotgun (WGS) entry which is preliminary data.</text>
</comment>
<keyword evidence="2" id="KW-0413">Isomerase</keyword>
<dbReference type="GO" id="GO:0016853">
    <property type="term" value="F:isomerase activity"/>
    <property type="evidence" value="ECO:0007669"/>
    <property type="project" value="UniProtKB-KW"/>
</dbReference>
<name>A0A848IDZ0_9BURK</name>
<reference evidence="5 6" key="1">
    <citation type="submission" date="2020-04" db="EMBL/GenBank/DDBJ databases">
        <title>Paraburkholderia sp. RP-4-7 isolated from soil.</title>
        <authorList>
            <person name="Dahal R.H."/>
        </authorList>
    </citation>
    <scope>NUCLEOTIDE SEQUENCE [LARGE SCALE GENOMIC DNA]</scope>
    <source>
        <strain evidence="5 6">RP-4-7</strain>
    </source>
</reference>
<evidence type="ECO:0000256" key="2">
    <source>
        <dbReference type="ARBA" id="ARBA00023235"/>
    </source>
</evidence>
<evidence type="ECO:0000259" key="4">
    <source>
        <dbReference type="Pfam" id="PF01361"/>
    </source>
</evidence>
<organism evidence="5 6">
    <name type="scientific">Paraburkholderia polaris</name>
    <dbReference type="NCBI Taxonomy" id="2728848"/>
    <lineage>
        <taxon>Bacteria</taxon>
        <taxon>Pseudomonadati</taxon>
        <taxon>Pseudomonadota</taxon>
        <taxon>Betaproteobacteria</taxon>
        <taxon>Burkholderiales</taxon>
        <taxon>Burkholderiaceae</taxon>
        <taxon>Paraburkholderia</taxon>
    </lineage>
</organism>
<evidence type="ECO:0000313" key="6">
    <source>
        <dbReference type="Proteomes" id="UP000544134"/>
    </source>
</evidence>
<feature type="domain" description="4-oxalocrotonate tautomerase-like" evidence="4">
    <location>
        <begin position="2"/>
        <end position="56"/>
    </location>
</feature>
<feature type="region of interest" description="Disordered" evidence="3">
    <location>
        <begin position="46"/>
        <end position="65"/>
    </location>
</feature>
<dbReference type="EMBL" id="JABBGJ010000016">
    <property type="protein sequence ID" value="NML99589.1"/>
    <property type="molecule type" value="Genomic_DNA"/>
</dbReference>
<protein>
    <submittedName>
        <fullName evidence="5">4-oxalocrotonate tautomerase</fullName>
    </submittedName>
</protein>
<dbReference type="Proteomes" id="UP000544134">
    <property type="component" value="Unassembled WGS sequence"/>
</dbReference>
<dbReference type="PANTHER" id="PTHR35530">
    <property type="entry name" value="TAUTOMERASE-RELATED"/>
    <property type="match status" value="1"/>
</dbReference>
<dbReference type="PANTHER" id="PTHR35530:SF1">
    <property type="entry name" value="2-HYDROXYMUCONATE TAUTOMERASE"/>
    <property type="match status" value="1"/>
</dbReference>
<comment type="similarity">
    <text evidence="1">Belongs to the 4-oxalocrotonate tautomerase family.</text>
</comment>
<gene>
    <name evidence="5" type="ORF">HHL24_16800</name>
</gene>
<keyword evidence="6" id="KW-1185">Reference proteome</keyword>
<dbReference type="AlphaFoldDB" id="A0A848IDZ0"/>
<evidence type="ECO:0000256" key="3">
    <source>
        <dbReference type="SAM" id="MobiDB-lite"/>
    </source>
</evidence>
<evidence type="ECO:0000256" key="1">
    <source>
        <dbReference type="ARBA" id="ARBA00006723"/>
    </source>
</evidence>
<dbReference type="Pfam" id="PF01361">
    <property type="entry name" value="Tautomerase"/>
    <property type="match status" value="1"/>
</dbReference>